<feature type="domain" description="GGDEF" evidence="4">
    <location>
        <begin position="1"/>
        <end position="98"/>
    </location>
</feature>
<evidence type="ECO:0000256" key="3">
    <source>
        <dbReference type="ARBA" id="ARBA00034247"/>
    </source>
</evidence>
<keyword evidence="5" id="KW-0808">Transferase</keyword>
<dbReference type="EMBL" id="UGGO01000001">
    <property type="protein sequence ID" value="STQ46415.1"/>
    <property type="molecule type" value="Genomic_DNA"/>
</dbReference>
<dbReference type="Pfam" id="PF00990">
    <property type="entry name" value="GGDEF"/>
    <property type="match status" value="1"/>
</dbReference>
<name>A0A377NHK6_9GAMM</name>
<evidence type="ECO:0000313" key="6">
    <source>
        <dbReference type="Proteomes" id="UP000254304"/>
    </source>
</evidence>
<dbReference type="GO" id="GO:0005886">
    <property type="term" value="C:plasma membrane"/>
    <property type="evidence" value="ECO:0007669"/>
    <property type="project" value="TreeGrafter"/>
</dbReference>
<gene>
    <name evidence="5" type="primary">dosC</name>
    <name evidence="5" type="ORF">NCTC12157_04194</name>
</gene>
<sequence>MPCALADVVVRYGGEEFLVVMSNVTQDYAVRMAERIQNKVLSLNIPHSFNADVSTHVTVSAGLSTLHDGDFPSALTVADQLLYNAKNSGRNKILYSWEAIPDGEKTHIAL</sequence>
<dbReference type="Gene3D" id="3.30.70.270">
    <property type="match status" value="1"/>
</dbReference>
<dbReference type="Proteomes" id="UP000254304">
    <property type="component" value="Unassembled WGS sequence"/>
</dbReference>
<dbReference type="CDD" id="cd01949">
    <property type="entry name" value="GGDEF"/>
    <property type="match status" value="1"/>
</dbReference>
<dbReference type="InterPro" id="IPR029787">
    <property type="entry name" value="Nucleotide_cyclase"/>
</dbReference>
<evidence type="ECO:0000313" key="5">
    <source>
        <dbReference type="EMBL" id="STQ46415.1"/>
    </source>
</evidence>
<accession>A0A377NHK6</accession>
<dbReference type="AlphaFoldDB" id="A0A377NHK6"/>
<comment type="pathway">
    <text evidence="1">Purine metabolism; 3',5'-cyclic di-GMP biosynthesis.</text>
</comment>
<keyword evidence="5" id="KW-0548">Nucleotidyltransferase</keyword>
<evidence type="ECO:0000256" key="1">
    <source>
        <dbReference type="ARBA" id="ARBA00004665"/>
    </source>
</evidence>
<evidence type="ECO:0000256" key="2">
    <source>
        <dbReference type="ARBA" id="ARBA00012528"/>
    </source>
</evidence>
<dbReference type="GO" id="GO:1902201">
    <property type="term" value="P:negative regulation of bacterial-type flagellum-dependent cell motility"/>
    <property type="evidence" value="ECO:0007669"/>
    <property type="project" value="TreeGrafter"/>
</dbReference>
<protein>
    <recommendedName>
        <fullName evidence="2">diguanylate cyclase</fullName>
        <ecNumber evidence="2">2.7.7.65</ecNumber>
    </recommendedName>
</protein>
<dbReference type="EC" id="2.7.7.65" evidence="2"/>
<proteinExistence type="predicted"/>
<reference evidence="5 6" key="1">
    <citation type="submission" date="2018-06" db="EMBL/GenBank/DDBJ databases">
        <authorList>
            <consortium name="Pathogen Informatics"/>
            <person name="Doyle S."/>
        </authorList>
    </citation>
    <scope>NUCLEOTIDE SEQUENCE [LARGE SCALE GENOMIC DNA]</scope>
    <source>
        <strain evidence="5 6">NCTC12157</strain>
    </source>
</reference>
<dbReference type="PROSITE" id="PS50887">
    <property type="entry name" value="GGDEF"/>
    <property type="match status" value="1"/>
</dbReference>
<dbReference type="InterPro" id="IPR000160">
    <property type="entry name" value="GGDEF_dom"/>
</dbReference>
<organism evidence="5 6">
    <name type="scientific">Ewingella americana</name>
    <dbReference type="NCBI Taxonomy" id="41202"/>
    <lineage>
        <taxon>Bacteria</taxon>
        <taxon>Pseudomonadati</taxon>
        <taxon>Pseudomonadota</taxon>
        <taxon>Gammaproteobacteria</taxon>
        <taxon>Enterobacterales</taxon>
        <taxon>Yersiniaceae</taxon>
        <taxon>Ewingella</taxon>
    </lineage>
</organism>
<comment type="catalytic activity">
    <reaction evidence="3">
        <text>2 GTP = 3',3'-c-di-GMP + 2 diphosphate</text>
        <dbReference type="Rhea" id="RHEA:24898"/>
        <dbReference type="ChEBI" id="CHEBI:33019"/>
        <dbReference type="ChEBI" id="CHEBI:37565"/>
        <dbReference type="ChEBI" id="CHEBI:58805"/>
        <dbReference type="EC" id="2.7.7.65"/>
    </reaction>
</comment>
<dbReference type="NCBIfam" id="TIGR00254">
    <property type="entry name" value="GGDEF"/>
    <property type="match status" value="1"/>
</dbReference>
<dbReference type="InterPro" id="IPR050469">
    <property type="entry name" value="Diguanylate_Cyclase"/>
</dbReference>
<dbReference type="InterPro" id="IPR043128">
    <property type="entry name" value="Rev_trsase/Diguanyl_cyclase"/>
</dbReference>
<dbReference type="PANTHER" id="PTHR45138:SF9">
    <property type="entry name" value="DIGUANYLATE CYCLASE DGCM-RELATED"/>
    <property type="match status" value="1"/>
</dbReference>
<dbReference type="GO" id="GO:0043709">
    <property type="term" value="P:cell adhesion involved in single-species biofilm formation"/>
    <property type="evidence" value="ECO:0007669"/>
    <property type="project" value="TreeGrafter"/>
</dbReference>
<dbReference type="SUPFAM" id="SSF55073">
    <property type="entry name" value="Nucleotide cyclase"/>
    <property type="match status" value="1"/>
</dbReference>
<dbReference type="PANTHER" id="PTHR45138">
    <property type="entry name" value="REGULATORY COMPONENTS OF SENSORY TRANSDUCTION SYSTEM"/>
    <property type="match status" value="1"/>
</dbReference>
<evidence type="ECO:0000259" key="4">
    <source>
        <dbReference type="PROSITE" id="PS50887"/>
    </source>
</evidence>
<dbReference type="GO" id="GO:0052621">
    <property type="term" value="F:diguanylate cyclase activity"/>
    <property type="evidence" value="ECO:0007669"/>
    <property type="project" value="UniProtKB-EC"/>
</dbReference>